<keyword evidence="13" id="KW-0040">ANK repeat</keyword>
<evidence type="ECO:0000256" key="12">
    <source>
        <dbReference type="ARBA" id="ARBA00023303"/>
    </source>
</evidence>
<keyword evidence="17" id="KW-1185">Reference proteome</keyword>
<dbReference type="PANTHER" id="PTHR10582">
    <property type="entry name" value="TRANSIENT RECEPTOR POTENTIAL ION CHANNEL PROTEIN"/>
    <property type="match status" value="1"/>
</dbReference>
<keyword evidence="3" id="KW-1003">Cell membrane</keyword>
<sequence length="729" mass="84402">MGNCINRVPLLGSPSEEDQDEAWKRQTRGRIENKLYTLVDLKGPNSNTELVQIWKKSGRPGFISELQRNEILLPYLYEQGEGKEVTAEEMKEWQHEKEHEFNKHAMKNKDDSERTPRKACWSLEHRGTLGETALHLCFLSNNPMMIEMARALLELYPAMAFDQYEGQEYYGETSVHIVIVNGDLHSLKLLIGRCGADVNARAQGRFFMPEDCKDKMKQVTDYEGYAYYGEYPASFAACFENEEMYDYLIRKGADPNRQDTFGNTVLHLCVIHNKIDMFFHATRRKHKIRGDPFVRNNQGLTPLTLAAKLGRKEMFHEILEYQSMEYWSYGRMTCSGYPLDSLDSVNKDGKSDKDSALLITLNGKTNEHLDMLNSGIIYRLLEEKWTTFARGKFYRRLLFAVLYLLAFSLSIYYRPRHLDFLRIENGDDVFRLVAEGFTVLGAIIYLVLEIKDVLITQGITAQLITLRDAPGKSLFLVSCILVIIALPCRYLGQRDAETTMMILAAPMAWCYLLFFCRGFGAIGPFVNMIYRMCAGDMSRFFIIYIIYVVGLAQAFSYVMKGVEGYQNEGYTIMTLMRMTFGEFDFFQFDKSRHATLAKMLFFYFMLFVTVLLMNMLIAMMANTYQNISDRSEKEWRRQWAQIIMVLERSVKPSELKKLQDDYSVDMAREGIEERRRGLMVIKKSSLPSKADKRRTAILNWQVLGVDSVKNRLQEQATQKRQRPLPAVST</sequence>
<evidence type="ECO:0000256" key="13">
    <source>
        <dbReference type="PROSITE-ProRule" id="PRU00023"/>
    </source>
</evidence>
<dbReference type="Proteomes" id="UP001159405">
    <property type="component" value="Unassembled WGS sequence"/>
</dbReference>
<dbReference type="InterPro" id="IPR036770">
    <property type="entry name" value="Ankyrin_rpt-contain_sf"/>
</dbReference>
<feature type="transmembrane region" description="Helical" evidence="14">
    <location>
        <begin position="474"/>
        <end position="492"/>
    </location>
</feature>
<keyword evidence="8" id="KW-0106">Calcium</keyword>
<feature type="transmembrane region" description="Helical" evidence="14">
    <location>
        <begin position="498"/>
        <end position="519"/>
    </location>
</feature>
<dbReference type="SUPFAM" id="SSF48403">
    <property type="entry name" value="Ankyrin repeat"/>
    <property type="match status" value="1"/>
</dbReference>
<comment type="subcellular location">
    <subcellularLocation>
        <location evidence="1">Cell membrane</location>
        <topology evidence="1">Multi-pass membrane protein</topology>
    </subcellularLocation>
</comment>
<dbReference type="PANTHER" id="PTHR10582:SF2">
    <property type="entry name" value="INACTIVE"/>
    <property type="match status" value="1"/>
</dbReference>
<dbReference type="Pfam" id="PF12796">
    <property type="entry name" value="Ank_2"/>
    <property type="match status" value="1"/>
</dbReference>
<keyword evidence="9 14" id="KW-1133">Transmembrane helix</keyword>
<evidence type="ECO:0000256" key="10">
    <source>
        <dbReference type="ARBA" id="ARBA00023065"/>
    </source>
</evidence>
<proteinExistence type="predicted"/>
<keyword evidence="4" id="KW-0109">Calcium transport</keyword>
<feature type="repeat" description="ANK" evidence="13">
    <location>
        <begin position="228"/>
        <end position="260"/>
    </location>
</feature>
<evidence type="ECO:0000313" key="17">
    <source>
        <dbReference type="Proteomes" id="UP001159405"/>
    </source>
</evidence>
<evidence type="ECO:0000256" key="5">
    <source>
        <dbReference type="ARBA" id="ARBA00022673"/>
    </source>
</evidence>
<gene>
    <name evidence="16" type="ORF">PLOB_00048344</name>
</gene>
<keyword evidence="10" id="KW-0406">Ion transport</keyword>
<evidence type="ECO:0000256" key="8">
    <source>
        <dbReference type="ARBA" id="ARBA00022837"/>
    </source>
</evidence>
<keyword evidence="6 14" id="KW-0812">Transmembrane</keyword>
<organism evidence="16 17">
    <name type="scientific">Porites lobata</name>
    <dbReference type="NCBI Taxonomy" id="104759"/>
    <lineage>
        <taxon>Eukaryota</taxon>
        <taxon>Metazoa</taxon>
        <taxon>Cnidaria</taxon>
        <taxon>Anthozoa</taxon>
        <taxon>Hexacorallia</taxon>
        <taxon>Scleractinia</taxon>
        <taxon>Fungiina</taxon>
        <taxon>Poritidae</taxon>
        <taxon>Porites</taxon>
    </lineage>
</organism>
<dbReference type="Gene3D" id="1.10.287.70">
    <property type="match status" value="1"/>
</dbReference>
<keyword evidence="11 14" id="KW-0472">Membrane</keyword>
<dbReference type="InterPro" id="IPR005821">
    <property type="entry name" value="Ion_trans_dom"/>
</dbReference>
<evidence type="ECO:0000256" key="14">
    <source>
        <dbReference type="SAM" id="Phobius"/>
    </source>
</evidence>
<name>A0ABN8PXS5_9CNID</name>
<feature type="transmembrane region" description="Helical" evidence="14">
    <location>
        <begin position="393"/>
        <end position="413"/>
    </location>
</feature>
<evidence type="ECO:0000256" key="6">
    <source>
        <dbReference type="ARBA" id="ARBA00022692"/>
    </source>
</evidence>
<feature type="transmembrane region" description="Helical" evidence="14">
    <location>
        <begin position="540"/>
        <end position="558"/>
    </location>
</feature>
<dbReference type="EMBL" id="CALNXK010000090">
    <property type="protein sequence ID" value="CAH3150934.1"/>
    <property type="molecule type" value="Genomic_DNA"/>
</dbReference>
<dbReference type="Pfam" id="PF00520">
    <property type="entry name" value="Ion_trans"/>
    <property type="match status" value="1"/>
</dbReference>
<reference evidence="16 17" key="1">
    <citation type="submission" date="2022-05" db="EMBL/GenBank/DDBJ databases">
        <authorList>
            <consortium name="Genoscope - CEA"/>
            <person name="William W."/>
        </authorList>
    </citation>
    <scope>NUCLEOTIDE SEQUENCE [LARGE SCALE GENOMIC DNA]</scope>
</reference>
<keyword evidence="7" id="KW-0677">Repeat</keyword>
<dbReference type="Gene3D" id="1.25.40.20">
    <property type="entry name" value="Ankyrin repeat-containing domain"/>
    <property type="match status" value="1"/>
</dbReference>
<evidence type="ECO:0000313" key="16">
    <source>
        <dbReference type="EMBL" id="CAH3150934.1"/>
    </source>
</evidence>
<evidence type="ECO:0000256" key="11">
    <source>
        <dbReference type="ARBA" id="ARBA00023136"/>
    </source>
</evidence>
<feature type="transmembrane region" description="Helical" evidence="14">
    <location>
        <begin position="600"/>
        <end position="621"/>
    </location>
</feature>
<dbReference type="InterPro" id="IPR024862">
    <property type="entry name" value="TRPV"/>
</dbReference>
<comment type="caution">
    <text evidence="16">The sequence shown here is derived from an EMBL/GenBank/DDBJ whole genome shotgun (WGS) entry which is preliminary data.</text>
</comment>
<feature type="transmembrane region" description="Helical" evidence="14">
    <location>
        <begin position="429"/>
        <end position="448"/>
    </location>
</feature>
<accession>A0ABN8PXS5</accession>
<evidence type="ECO:0000259" key="15">
    <source>
        <dbReference type="Pfam" id="PF00520"/>
    </source>
</evidence>
<evidence type="ECO:0000256" key="3">
    <source>
        <dbReference type="ARBA" id="ARBA00022475"/>
    </source>
</evidence>
<feature type="domain" description="Ion transport" evidence="15">
    <location>
        <begin position="477"/>
        <end position="631"/>
    </location>
</feature>
<evidence type="ECO:0000256" key="4">
    <source>
        <dbReference type="ARBA" id="ARBA00022568"/>
    </source>
</evidence>
<dbReference type="PROSITE" id="PS50088">
    <property type="entry name" value="ANK_REPEAT"/>
    <property type="match status" value="1"/>
</dbReference>
<keyword evidence="5" id="KW-0107">Calcium channel</keyword>
<keyword evidence="2" id="KW-0813">Transport</keyword>
<evidence type="ECO:0000256" key="2">
    <source>
        <dbReference type="ARBA" id="ARBA00022448"/>
    </source>
</evidence>
<dbReference type="InterPro" id="IPR002110">
    <property type="entry name" value="Ankyrin_rpt"/>
</dbReference>
<evidence type="ECO:0000256" key="7">
    <source>
        <dbReference type="ARBA" id="ARBA00022737"/>
    </source>
</evidence>
<dbReference type="Pfam" id="PF00023">
    <property type="entry name" value="Ank"/>
    <property type="match status" value="1"/>
</dbReference>
<keyword evidence="12" id="KW-0407">Ion channel</keyword>
<evidence type="ECO:0000256" key="1">
    <source>
        <dbReference type="ARBA" id="ARBA00004651"/>
    </source>
</evidence>
<dbReference type="SMART" id="SM00248">
    <property type="entry name" value="ANK"/>
    <property type="match status" value="5"/>
</dbReference>
<protein>
    <recommendedName>
        <fullName evidence="15">Ion transport domain-containing protein</fullName>
    </recommendedName>
</protein>
<evidence type="ECO:0000256" key="9">
    <source>
        <dbReference type="ARBA" id="ARBA00022989"/>
    </source>
</evidence>